<accession>A0ACC0B330</accession>
<proteinExistence type="predicted"/>
<evidence type="ECO:0000313" key="2">
    <source>
        <dbReference type="Proteomes" id="UP001060085"/>
    </source>
</evidence>
<sequence>MSVYITFASSGGQHGHRAEVCQSTVNDMQEVSPQANTIPQRDFGVDTNKIELIFEKEAYKLAYKQRGEKGLRRSGASHGIKKEKKEKEASPKLKAAHESSGKKREEAAAEKYKKGYKSWGENEKKKKERGERELRASAGAKIEEGVEAAGRKAAESALAAVGGNRNRLKLCSKNPDHKPYGSWMLVTSGRRRDFFGHNRRNRASIEVPSEQDNHPNPTQEENFIRDSLPNSQAKSGTTEAQVQQHPRGEVRKNVTLEAVTVNGSRFHVGGR</sequence>
<gene>
    <name evidence="1" type="ORF">M9H77_16899</name>
</gene>
<protein>
    <submittedName>
        <fullName evidence="1">Uncharacterized protein</fullName>
    </submittedName>
</protein>
<evidence type="ECO:0000313" key="1">
    <source>
        <dbReference type="EMBL" id="KAI5667046.1"/>
    </source>
</evidence>
<organism evidence="1 2">
    <name type="scientific">Catharanthus roseus</name>
    <name type="common">Madagascar periwinkle</name>
    <name type="synonym">Vinca rosea</name>
    <dbReference type="NCBI Taxonomy" id="4058"/>
    <lineage>
        <taxon>Eukaryota</taxon>
        <taxon>Viridiplantae</taxon>
        <taxon>Streptophyta</taxon>
        <taxon>Embryophyta</taxon>
        <taxon>Tracheophyta</taxon>
        <taxon>Spermatophyta</taxon>
        <taxon>Magnoliopsida</taxon>
        <taxon>eudicotyledons</taxon>
        <taxon>Gunneridae</taxon>
        <taxon>Pentapetalae</taxon>
        <taxon>asterids</taxon>
        <taxon>lamiids</taxon>
        <taxon>Gentianales</taxon>
        <taxon>Apocynaceae</taxon>
        <taxon>Rauvolfioideae</taxon>
        <taxon>Vinceae</taxon>
        <taxon>Catharanthinae</taxon>
        <taxon>Catharanthus</taxon>
    </lineage>
</organism>
<dbReference type="EMBL" id="CM044704">
    <property type="protein sequence ID" value="KAI5667046.1"/>
    <property type="molecule type" value="Genomic_DNA"/>
</dbReference>
<keyword evidence="2" id="KW-1185">Reference proteome</keyword>
<dbReference type="Proteomes" id="UP001060085">
    <property type="component" value="Linkage Group LG04"/>
</dbReference>
<reference evidence="2" key="1">
    <citation type="journal article" date="2023" name="Nat. Plants">
        <title>Single-cell RNA sequencing provides a high-resolution roadmap for understanding the multicellular compartmentation of specialized metabolism.</title>
        <authorList>
            <person name="Sun S."/>
            <person name="Shen X."/>
            <person name="Li Y."/>
            <person name="Li Y."/>
            <person name="Wang S."/>
            <person name="Li R."/>
            <person name="Zhang H."/>
            <person name="Shen G."/>
            <person name="Guo B."/>
            <person name="Wei J."/>
            <person name="Xu J."/>
            <person name="St-Pierre B."/>
            <person name="Chen S."/>
            <person name="Sun C."/>
        </authorList>
    </citation>
    <scope>NUCLEOTIDE SEQUENCE [LARGE SCALE GENOMIC DNA]</scope>
</reference>
<name>A0ACC0B330_CATRO</name>
<comment type="caution">
    <text evidence="1">The sequence shown here is derived from an EMBL/GenBank/DDBJ whole genome shotgun (WGS) entry which is preliminary data.</text>
</comment>